<keyword evidence="8" id="KW-1185">Reference proteome</keyword>
<dbReference type="InterPro" id="IPR006330">
    <property type="entry name" value="Ado/ade_deaminase"/>
</dbReference>
<dbReference type="GO" id="GO:0046103">
    <property type="term" value="P:inosine biosynthetic process"/>
    <property type="evidence" value="ECO:0007669"/>
    <property type="project" value="TreeGrafter"/>
</dbReference>
<evidence type="ECO:0000256" key="6">
    <source>
        <dbReference type="ARBA" id="ARBA00022833"/>
    </source>
</evidence>
<dbReference type="Proteomes" id="UP000198427">
    <property type="component" value="Unassembled WGS sequence"/>
</dbReference>
<dbReference type="AlphaFoldDB" id="A0A2K9H8P6"/>
<evidence type="ECO:0000313" key="8">
    <source>
        <dbReference type="Proteomes" id="UP000198427"/>
    </source>
</evidence>
<dbReference type="EMBL" id="FZNZ01000019">
    <property type="protein sequence ID" value="SNR91410.1"/>
    <property type="molecule type" value="Genomic_DNA"/>
</dbReference>
<keyword evidence="6" id="KW-0862">Zinc</keyword>
<dbReference type="PANTHER" id="PTHR11409">
    <property type="entry name" value="ADENOSINE DEAMINASE"/>
    <property type="match status" value="1"/>
</dbReference>
<dbReference type="GO" id="GO:0004000">
    <property type="term" value="F:adenosine deaminase activity"/>
    <property type="evidence" value="ECO:0007669"/>
    <property type="project" value="TreeGrafter"/>
</dbReference>
<accession>A0A2K9H8P6</accession>
<gene>
    <name evidence="7" type="ORF">SAMN06265364_1191</name>
</gene>
<protein>
    <recommendedName>
        <fullName evidence="3">adenosine deaminase</fullName>
        <ecNumber evidence="3">3.5.4.4</ecNumber>
    </recommendedName>
</protein>
<dbReference type="Gene3D" id="3.20.20.140">
    <property type="entry name" value="Metal-dependent hydrolases"/>
    <property type="match status" value="2"/>
</dbReference>
<dbReference type="Pfam" id="PF00962">
    <property type="entry name" value="A_deaminase"/>
    <property type="match status" value="1"/>
</dbReference>
<keyword evidence="5" id="KW-0378">Hydrolase</keyword>
<dbReference type="GO" id="GO:0005829">
    <property type="term" value="C:cytosol"/>
    <property type="evidence" value="ECO:0007669"/>
    <property type="project" value="TreeGrafter"/>
</dbReference>
<organism evidence="7 8">
    <name type="scientific">Prevotella jejuni</name>
    <dbReference type="NCBI Taxonomy" id="1177574"/>
    <lineage>
        <taxon>Bacteria</taxon>
        <taxon>Pseudomonadati</taxon>
        <taxon>Bacteroidota</taxon>
        <taxon>Bacteroidia</taxon>
        <taxon>Bacteroidales</taxon>
        <taxon>Prevotellaceae</taxon>
        <taxon>Prevotella</taxon>
    </lineage>
</organism>
<proteinExistence type="inferred from homology"/>
<dbReference type="EC" id="3.5.4.4" evidence="3"/>
<dbReference type="SUPFAM" id="SSF51556">
    <property type="entry name" value="Metallo-dependent hydrolases"/>
    <property type="match status" value="1"/>
</dbReference>
<evidence type="ECO:0000256" key="4">
    <source>
        <dbReference type="ARBA" id="ARBA00022723"/>
    </source>
</evidence>
<evidence type="ECO:0000256" key="1">
    <source>
        <dbReference type="ARBA" id="ARBA00001947"/>
    </source>
</evidence>
<dbReference type="InterPro" id="IPR032466">
    <property type="entry name" value="Metal_Hydrolase"/>
</dbReference>
<sequence>MHLLVDSAAAILRMHIYEILNEKKAVKKNSFIKNIIYDDKLRVSYLIELQSKISLYRNSNYQKYDYASTESQYSNIYSIHQGERKFLYDFFKSYLKDIPKIVKIADWMFLYISLKIRIRKEFVQTNSLYGFENFKIYESRKSNYCGKYQEIYPLYAVQSSIREKTRDYFEARVTPGGIPNIRLECSLDHKSKRSDINTNSLTFIVHFIKQNEKKIHKKNFGMRFDFKQDYVTQLFKVLDDAEKRRTARSPFNYVEKRRIGHSLFVPPYKIVGIDAAGEEIECPPAVFGHIYRYARATGLKNLTYHVGEDFYDIADGLKNIDDAIRFLGLKGGSRLGHAIAIGADTYSYYQNRGYQVIMSKQRMLDVLVWILSTCRIAQIRMSSDFEKQLKDKSKELYEEIGYSIYYDEKKYYQSMLLRSDDCITSVEKSLWDKTALCIDEDCVKARKDQDVGKLCINYLSNKDIWEKGNVVDVLIFHKDISSIVEQIQNYMMAIIVKKKIAIESNPSSNVKIGPIDGYNFHPCFRFLSNGINVSVNTDDKGIFATSLPNEYSLIANAYCQNGYTIREAAYLMERLKANAQSQRFKENKVRLGI</sequence>
<comment type="caution">
    <text evidence="7">The sequence shown here is derived from an EMBL/GenBank/DDBJ whole genome shotgun (WGS) entry which is preliminary data.</text>
</comment>
<dbReference type="GO" id="GO:0043103">
    <property type="term" value="P:hypoxanthine salvage"/>
    <property type="evidence" value="ECO:0007669"/>
    <property type="project" value="TreeGrafter"/>
</dbReference>
<evidence type="ECO:0000256" key="2">
    <source>
        <dbReference type="ARBA" id="ARBA00006676"/>
    </source>
</evidence>
<comment type="similarity">
    <text evidence="2">Belongs to the metallo-dependent hydrolases superfamily. Adenosine and AMP deaminases family.</text>
</comment>
<evidence type="ECO:0000256" key="5">
    <source>
        <dbReference type="ARBA" id="ARBA00022801"/>
    </source>
</evidence>
<dbReference type="GO" id="GO:0006154">
    <property type="term" value="P:adenosine catabolic process"/>
    <property type="evidence" value="ECO:0007669"/>
    <property type="project" value="TreeGrafter"/>
</dbReference>
<keyword evidence="4" id="KW-0479">Metal-binding</keyword>
<name>A0A2K9H8P6_9BACT</name>
<dbReference type="GO" id="GO:0046872">
    <property type="term" value="F:metal ion binding"/>
    <property type="evidence" value="ECO:0007669"/>
    <property type="project" value="UniProtKB-KW"/>
</dbReference>
<dbReference type="InterPro" id="IPR001365">
    <property type="entry name" value="A_deaminase_dom"/>
</dbReference>
<dbReference type="PANTHER" id="PTHR11409:SF43">
    <property type="entry name" value="ADENOSINE DEAMINASE"/>
    <property type="match status" value="1"/>
</dbReference>
<dbReference type="KEGG" id="pje:CRM71_06465"/>
<reference evidence="7 8" key="1">
    <citation type="submission" date="2017-06" db="EMBL/GenBank/DDBJ databases">
        <authorList>
            <person name="Varghese N."/>
            <person name="Submissions S."/>
        </authorList>
    </citation>
    <scope>NUCLEOTIDE SEQUENCE [LARGE SCALE GENOMIC DNA]</scope>
    <source>
        <strain evidence="7 8">DSM 26989</strain>
    </source>
</reference>
<evidence type="ECO:0000313" key="7">
    <source>
        <dbReference type="EMBL" id="SNR91410.1"/>
    </source>
</evidence>
<evidence type="ECO:0000256" key="3">
    <source>
        <dbReference type="ARBA" id="ARBA00012784"/>
    </source>
</evidence>
<comment type="cofactor">
    <cofactor evidence="1">
        <name>Zn(2+)</name>
        <dbReference type="ChEBI" id="CHEBI:29105"/>
    </cofactor>
</comment>